<evidence type="ECO:0000313" key="2">
    <source>
        <dbReference type="EMBL" id="TPW29897.1"/>
    </source>
</evidence>
<dbReference type="RefSeq" id="WP_141166207.1">
    <property type="nucleotide sequence ID" value="NZ_VHLH01000008.1"/>
</dbReference>
<evidence type="ECO:0000256" key="1">
    <source>
        <dbReference type="SAM" id="SignalP"/>
    </source>
</evidence>
<name>A0A506UDU7_9HYPH</name>
<comment type="caution">
    <text evidence="2">The sequence shown here is derived from an EMBL/GenBank/DDBJ whole genome shotgun (WGS) entry which is preliminary data.</text>
</comment>
<accession>A0A506UDU7</accession>
<protein>
    <recommendedName>
        <fullName evidence="4">Tat pathway signal protein</fullName>
    </recommendedName>
</protein>
<feature type="chain" id="PRO_5021328327" description="Tat pathway signal protein" evidence="1">
    <location>
        <begin position="29"/>
        <end position="146"/>
    </location>
</feature>
<keyword evidence="3" id="KW-1185">Reference proteome</keyword>
<gene>
    <name evidence="2" type="ORF">FJU11_06400</name>
</gene>
<organism evidence="2 3">
    <name type="scientific">Pararhizobium mangrovi</name>
    <dbReference type="NCBI Taxonomy" id="2590452"/>
    <lineage>
        <taxon>Bacteria</taxon>
        <taxon>Pseudomonadati</taxon>
        <taxon>Pseudomonadota</taxon>
        <taxon>Alphaproteobacteria</taxon>
        <taxon>Hyphomicrobiales</taxon>
        <taxon>Rhizobiaceae</taxon>
        <taxon>Rhizobium/Agrobacterium group</taxon>
        <taxon>Pararhizobium</taxon>
    </lineage>
</organism>
<dbReference type="Proteomes" id="UP000320314">
    <property type="component" value="Unassembled WGS sequence"/>
</dbReference>
<evidence type="ECO:0000313" key="3">
    <source>
        <dbReference type="Proteomes" id="UP000320314"/>
    </source>
</evidence>
<evidence type="ECO:0008006" key="4">
    <source>
        <dbReference type="Google" id="ProtNLM"/>
    </source>
</evidence>
<keyword evidence="1" id="KW-0732">Signal</keyword>
<proteinExistence type="predicted"/>
<dbReference type="OrthoDB" id="7707524at2"/>
<sequence>MSIQGLSSGALAAIVLAASLSVSTGTRAAEGDDGALSIELNRLESSDKGCRFTFVAKNAMKRDIAGLTVQVVLFDGKGLVDRMTSLDFQGLPAGRMRVRRFDVPGTDCANVSRILVNDAPECEGPEPGACLAHLSTASRTDTELTR</sequence>
<dbReference type="EMBL" id="VHLH01000008">
    <property type="protein sequence ID" value="TPW29897.1"/>
    <property type="molecule type" value="Genomic_DNA"/>
</dbReference>
<dbReference type="AlphaFoldDB" id="A0A506UDU7"/>
<feature type="signal peptide" evidence="1">
    <location>
        <begin position="1"/>
        <end position="28"/>
    </location>
</feature>
<reference evidence="2 3" key="1">
    <citation type="submission" date="2019-06" db="EMBL/GenBank/DDBJ databases">
        <authorList>
            <person name="Li M."/>
        </authorList>
    </citation>
    <scope>NUCLEOTIDE SEQUENCE [LARGE SCALE GENOMIC DNA]</scope>
    <source>
        <strain evidence="2 3">BGMRC6574</strain>
    </source>
</reference>